<dbReference type="SMART" id="SM00516">
    <property type="entry name" value="SEC14"/>
    <property type="match status" value="1"/>
</dbReference>
<sequence length="705" mass="80786">MVQKYQSPVRVYKYPFELVMAAYERRFPTCPQIPVFVGCEVLADETSEDGAHHKKERRCKLLVEAPYLIKKIIGVDFVYFIQKNCLDRRQRVLHIEAYNETFSSRVEVMERCKYFVHPENSEWTCFEQSASLDIKSFFGFENSMEKLAMKQYTQNISKGKEIIEHFVNELKAEGITDVPRWEEPEEIICEEEENEEEQEDDQRTVNCSADFALGASASNLNSSSMSGKQASSPLSTDAGFQLDSEYIQRYLGELSLVQESCLVQLRKWVADLQKGKVLSDSTLLRFLRARDFNVEKAREMLSASLLWRKKHQVDKILSEYQTPSVVRDYFPGGWHHHDKDGRPLYLLRLGQMDVKGLYKAIGEEGLLQLTLHVCEEGLQLMDEATRIQGHPVSTWSMLVDLEGLNMRHLWRPGVRALLRIIEIVEANYPETMGRVLIIRAPRVFPILWTLVSTFIHENTRSKFFFYGGNDYQGPGGLVDYIPEDFVPDFLGGPCRTMVQEGGLVPKSLYMTESELEKEGCPLTEDSIYHSISLGKGQVHEVLITNDDPGSVITWDFDVMRQDIMFTVYRTHMPITHHSSSGPLQAFQQMNPLALDPEHRSALDKNWKEGKEYFRVEIPIICHDGESVQGSHVTSHVGTYVLQWKFHCSHQLDLLDTFTAPKAQVMYYHEKLRSADYRGSMSSLQSGHSGFSALSTRSVTSSCPSR</sequence>
<evidence type="ECO:0000259" key="2">
    <source>
        <dbReference type="PROSITE" id="PS50191"/>
    </source>
</evidence>
<dbReference type="InterPro" id="IPR036273">
    <property type="entry name" value="CRAL/TRIO_N_dom_sf"/>
</dbReference>
<dbReference type="EMBL" id="JAZDUA010000041">
    <property type="protein sequence ID" value="KAK7871284.1"/>
    <property type="molecule type" value="Genomic_DNA"/>
</dbReference>
<evidence type="ECO:0000313" key="6">
    <source>
        <dbReference type="Proteomes" id="UP001378592"/>
    </source>
</evidence>
<dbReference type="Gene3D" id="2.60.120.680">
    <property type="entry name" value="GOLD domain"/>
    <property type="match status" value="1"/>
</dbReference>
<proteinExistence type="predicted"/>
<feature type="domain" description="GOLD" evidence="3">
    <location>
        <begin position="524"/>
        <end position="671"/>
    </location>
</feature>
<evidence type="ECO:0000256" key="1">
    <source>
        <dbReference type="SAM" id="MobiDB-lite"/>
    </source>
</evidence>
<dbReference type="AlphaFoldDB" id="A0AAN9WCW3"/>
<feature type="domain" description="PRELI/MSF1" evidence="4">
    <location>
        <begin position="3"/>
        <end position="175"/>
    </location>
</feature>
<reference evidence="5 6" key="1">
    <citation type="submission" date="2024-03" db="EMBL/GenBank/DDBJ databases">
        <title>The genome assembly and annotation of the cricket Gryllus longicercus Weissman &amp; Gray.</title>
        <authorList>
            <person name="Szrajer S."/>
            <person name="Gray D."/>
            <person name="Ylla G."/>
        </authorList>
    </citation>
    <scope>NUCLEOTIDE SEQUENCE [LARGE SCALE GENOMIC DNA]</scope>
    <source>
        <strain evidence="5">DAG 2021-001</strain>
        <tissue evidence="5">Whole body minus gut</tissue>
    </source>
</reference>
<dbReference type="InterPro" id="IPR011074">
    <property type="entry name" value="CRAL/TRIO_N_dom"/>
</dbReference>
<dbReference type="CDD" id="cd00170">
    <property type="entry name" value="SEC14"/>
    <property type="match status" value="1"/>
</dbReference>
<dbReference type="SUPFAM" id="SSF101576">
    <property type="entry name" value="Supernatant protein factor (SPF), C-terminal domain"/>
    <property type="match status" value="1"/>
</dbReference>
<dbReference type="PROSITE" id="PS50866">
    <property type="entry name" value="GOLD"/>
    <property type="match status" value="1"/>
</dbReference>
<dbReference type="GO" id="GO:0005737">
    <property type="term" value="C:cytoplasm"/>
    <property type="evidence" value="ECO:0007669"/>
    <property type="project" value="TreeGrafter"/>
</dbReference>
<dbReference type="PANTHER" id="PTHR23324">
    <property type="entry name" value="SEC14 RELATED PROTEIN"/>
    <property type="match status" value="1"/>
</dbReference>
<dbReference type="Gene3D" id="3.40.525.10">
    <property type="entry name" value="CRAL-TRIO lipid binding domain"/>
    <property type="match status" value="1"/>
</dbReference>
<evidence type="ECO:0000313" key="5">
    <source>
        <dbReference type="EMBL" id="KAK7871284.1"/>
    </source>
</evidence>
<dbReference type="SUPFAM" id="SSF52087">
    <property type="entry name" value="CRAL/TRIO domain"/>
    <property type="match status" value="1"/>
</dbReference>
<dbReference type="SUPFAM" id="SSF46938">
    <property type="entry name" value="CRAL/TRIO N-terminal domain"/>
    <property type="match status" value="1"/>
</dbReference>
<evidence type="ECO:0000259" key="4">
    <source>
        <dbReference type="PROSITE" id="PS50904"/>
    </source>
</evidence>
<dbReference type="InterPro" id="IPR001251">
    <property type="entry name" value="CRAL-TRIO_dom"/>
</dbReference>
<dbReference type="PANTHER" id="PTHR23324:SF66">
    <property type="entry name" value="PROTEIN REAL-TIME"/>
    <property type="match status" value="1"/>
</dbReference>
<protein>
    <recommendedName>
        <fullName evidence="7">Protein real-time</fullName>
    </recommendedName>
</protein>
<dbReference type="InterPro" id="IPR006797">
    <property type="entry name" value="PRELI/MSF1_dom"/>
</dbReference>
<dbReference type="InterPro" id="IPR036865">
    <property type="entry name" value="CRAL-TRIO_dom_sf"/>
</dbReference>
<dbReference type="PROSITE" id="PS50191">
    <property type="entry name" value="CRAL_TRIO"/>
    <property type="match status" value="1"/>
</dbReference>
<name>A0AAN9WCW3_9ORTH</name>
<dbReference type="Pfam" id="PF04707">
    <property type="entry name" value="PRELI"/>
    <property type="match status" value="1"/>
</dbReference>
<dbReference type="InterPro" id="IPR051064">
    <property type="entry name" value="SEC14/CRAL-TRIO_domain"/>
</dbReference>
<feature type="region of interest" description="Disordered" evidence="1">
    <location>
        <begin position="685"/>
        <end position="705"/>
    </location>
</feature>
<feature type="domain" description="CRAL-TRIO" evidence="2">
    <location>
        <begin position="322"/>
        <end position="498"/>
    </location>
</feature>
<accession>A0AAN9WCW3</accession>
<dbReference type="FunFam" id="3.40.525.10:FF:000006">
    <property type="entry name" value="SEC14-like lipid binding 1"/>
    <property type="match status" value="1"/>
</dbReference>
<keyword evidence="6" id="KW-1185">Reference proteome</keyword>
<dbReference type="InterPro" id="IPR009038">
    <property type="entry name" value="GOLD_dom"/>
</dbReference>
<dbReference type="Proteomes" id="UP001378592">
    <property type="component" value="Unassembled WGS sequence"/>
</dbReference>
<dbReference type="InterPro" id="IPR036598">
    <property type="entry name" value="GOLD_dom_sf"/>
</dbReference>
<organism evidence="5 6">
    <name type="scientific">Gryllus longicercus</name>
    <dbReference type="NCBI Taxonomy" id="2509291"/>
    <lineage>
        <taxon>Eukaryota</taxon>
        <taxon>Metazoa</taxon>
        <taxon>Ecdysozoa</taxon>
        <taxon>Arthropoda</taxon>
        <taxon>Hexapoda</taxon>
        <taxon>Insecta</taxon>
        <taxon>Pterygota</taxon>
        <taxon>Neoptera</taxon>
        <taxon>Polyneoptera</taxon>
        <taxon>Orthoptera</taxon>
        <taxon>Ensifera</taxon>
        <taxon>Gryllidea</taxon>
        <taxon>Grylloidea</taxon>
        <taxon>Gryllidae</taxon>
        <taxon>Gryllinae</taxon>
        <taxon>Gryllus</taxon>
    </lineage>
</organism>
<gene>
    <name evidence="5" type="ORF">R5R35_007564</name>
</gene>
<comment type="caution">
    <text evidence="5">The sequence shown here is derived from an EMBL/GenBank/DDBJ whole genome shotgun (WGS) entry which is preliminary data.</text>
</comment>
<evidence type="ECO:0000259" key="3">
    <source>
        <dbReference type="PROSITE" id="PS50866"/>
    </source>
</evidence>
<dbReference type="SMART" id="SM01100">
    <property type="entry name" value="CRAL_TRIO_N"/>
    <property type="match status" value="1"/>
</dbReference>
<dbReference type="PROSITE" id="PS50904">
    <property type="entry name" value="PRELI_MSF1"/>
    <property type="match status" value="1"/>
</dbReference>
<dbReference type="Pfam" id="PF03765">
    <property type="entry name" value="CRAL_TRIO_N"/>
    <property type="match status" value="1"/>
</dbReference>
<dbReference type="Pfam" id="PF00650">
    <property type="entry name" value="CRAL_TRIO"/>
    <property type="match status" value="1"/>
</dbReference>
<evidence type="ECO:0008006" key="7">
    <source>
        <dbReference type="Google" id="ProtNLM"/>
    </source>
</evidence>